<protein>
    <submittedName>
        <fullName evidence="8">ATP-binding cassette domain-containing protein</fullName>
    </submittedName>
</protein>
<dbReference type="SMART" id="SM00382">
    <property type="entry name" value="AAA"/>
    <property type="match status" value="1"/>
</dbReference>
<evidence type="ECO:0000313" key="9">
    <source>
        <dbReference type="Proteomes" id="UP000433101"/>
    </source>
</evidence>
<keyword evidence="4 8" id="KW-0067">ATP-binding</keyword>
<evidence type="ECO:0000259" key="7">
    <source>
        <dbReference type="PROSITE" id="PS50893"/>
    </source>
</evidence>
<comment type="caution">
    <text evidence="8">The sequence shown here is derived from an EMBL/GenBank/DDBJ whole genome shotgun (WGS) entry which is preliminary data.</text>
</comment>
<dbReference type="EMBL" id="WUMV01000008">
    <property type="protein sequence ID" value="MXN66555.1"/>
    <property type="molecule type" value="Genomic_DNA"/>
</dbReference>
<evidence type="ECO:0000256" key="4">
    <source>
        <dbReference type="ARBA" id="ARBA00022840"/>
    </source>
</evidence>
<keyword evidence="5" id="KW-1278">Translocase</keyword>
<dbReference type="AlphaFoldDB" id="A0A7X3S9A4"/>
<dbReference type="InterPro" id="IPR017911">
    <property type="entry name" value="MacB-like_ATP-bd"/>
</dbReference>
<dbReference type="GO" id="GO:0005524">
    <property type="term" value="F:ATP binding"/>
    <property type="evidence" value="ECO:0007669"/>
    <property type="project" value="UniProtKB-KW"/>
</dbReference>
<proteinExistence type="inferred from homology"/>
<dbReference type="InterPro" id="IPR015854">
    <property type="entry name" value="ABC_transpr_LolD-like"/>
</dbReference>
<gene>
    <name evidence="8" type="ORF">GR183_16690</name>
</gene>
<dbReference type="InterPro" id="IPR003439">
    <property type="entry name" value="ABC_transporter-like_ATP-bd"/>
</dbReference>
<dbReference type="InterPro" id="IPR027417">
    <property type="entry name" value="P-loop_NTPase"/>
</dbReference>
<name>A0A7X3S9A4_9HYPH</name>
<dbReference type="Pfam" id="PF00005">
    <property type="entry name" value="ABC_tran"/>
    <property type="match status" value="1"/>
</dbReference>
<dbReference type="SUPFAM" id="SSF52540">
    <property type="entry name" value="P-loop containing nucleoside triphosphate hydrolases"/>
    <property type="match status" value="1"/>
</dbReference>
<evidence type="ECO:0000256" key="1">
    <source>
        <dbReference type="ARBA" id="ARBA00022448"/>
    </source>
</evidence>
<dbReference type="PROSITE" id="PS50893">
    <property type="entry name" value="ABC_TRANSPORTER_2"/>
    <property type="match status" value="1"/>
</dbReference>
<dbReference type="PANTHER" id="PTHR24220:SF86">
    <property type="entry name" value="ABC TRANSPORTER ABCH.1"/>
    <property type="match status" value="1"/>
</dbReference>
<comment type="similarity">
    <text evidence="6">Belongs to the ABC transporter superfamily. Macrolide exporter (TC 3.A.1.122) family.</text>
</comment>
<dbReference type="InterPro" id="IPR017871">
    <property type="entry name" value="ABC_transporter-like_CS"/>
</dbReference>
<keyword evidence="3" id="KW-0547">Nucleotide-binding</keyword>
<reference evidence="8 9" key="1">
    <citation type="submission" date="2019-12" db="EMBL/GenBank/DDBJ databases">
        <authorList>
            <person name="Li M."/>
        </authorList>
    </citation>
    <scope>NUCLEOTIDE SEQUENCE [LARGE SCALE GENOMIC DNA]</scope>
    <source>
        <strain evidence="8 9">GBMRC 2046</strain>
    </source>
</reference>
<keyword evidence="2" id="KW-1003">Cell membrane</keyword>
<evidence type="ECO:0000256" key="5">
    <source>
        <dbReference type="ARBA" id="ARBA00022967"/>
    </source>
</evidence>
<evidence type="ECO:0000256" key="2">
    <source>
        <dbReference type="ARBA" id="ARBA00022519"/>
    </source>
</evidence>
<dbReference type="CDD" id="cd03255">
    <property type="entry name" value="ABC_MJ0796_LolCDE_FtsE"/>
    <property type="match status" value="1"/>
</dbReference>
<dbReference type="Gene3D" id="3.40.50.300">
    <property type="entry name" value="P-loop containing nucleotide triphosphate hydrolases"/>
    <property type="match status" value="1"/>
</dbReference>
<dbReference type="GO" id="GO:0005886">
    <property type="term" value="C:plasma membrane"/>
    <property type="evidence" value="ECO:0007669"/>
    <property type="project" value="TreeGrafter"/>
</dbReference>
<sequence length="244" mass="26089">MKLVDAHNLTKTYASGTGTLTALDAVNFSIGAGEFVAIMGPSGSGKTTLMNLVGLLDRPSGGRLILEGEDVTGLSPDRQAGVRNARIGFIFQSYNLLPRSSAIENVELPLVYAGMQRRERRELARRFLSIIGLSGRMDHLPAMLSGGEQQRVAIARAVVNNPALILADEPTGALDSTTGRTVLAIFQKLNTLGKSVLMVTHDEAVARHASRILRIQDGRIVSDAAVEDRIFARDAQREAAGAVS</sequence>
<dbReference type="PANTHER" id="PTHR24220">
    <property type="entry name" value="IMPORT ATP-BINDING PROTEIN"/>
    <property type="match status" value="1"/>
</dbReference>
<keyword evidence="9" id="KW-1185">Reference proteome</keyword>
<evidence type="ECO:0000313" key="8">
    <source>
        <dbReference type="EMBL" id="MXN66555.1"/>
    </source>
</evidence>
<dbReference type="GO" id="GO:0022857">
    <property type="term" value="F:transmembrane transporter activity"/>
    <property type="evidence" value="ECO:0007669"/>
    <property type="project" value="TreeGrafter"/>
</dbReference>
<dbReference type="FunFam" id="3.40.50.300:FF:000032">
    <property type="entry name" value="Export ABC transporter ATP-binding protein"/>
    <property type="match status" value="1"/>
</dbReference>
<feature type="domain" description="ABC transporter" evidence="7">
    <location>
        <begin position="4"/>
        <end position="242"/>
    </location>
</feature>
<keyword evidence="2" id="KW-0997">Cell inner membrane</keyword>
<organism evidence="8 9">
    <name type="scientific">Stappia sediminis</name>
    <dbReference type="NCBI Taxonomy" id="2692190"/>
    <lineage>
        <taxon>Bacteria</taxon>
        <taxon>Pseudomonadati</taxon>
        <taxon>Pseudomonadota</taxon>
        <taxon>Alphaproteobacteria</taxon>
        <taxon>Hyphomicrobiales</taxon>
        <taxon>Stappiaceae</taxon>
        <taxon>Stappia</taxon>
    </lineage>
</organism>
<dbReference type="Proteomes" id="UP000433101">
    <property type="component" value="Unassembled WGS sequence"/>
</dbReference>
<dbReference type="GO" id="GO:0098796">
    <property type="term" value="C:membrane protein complex"/>
    <property type="evidence" value="ECO:0007669"/>
    <property type="project" value="UniProtKB-ARBA"/>
</dbReference>
<accession>A0A7X3S9A4</accession>
<evidence type="ECO:0000256" key="6">
    <source>
        <dbReference type="ARBA" id="ARBA00038388"/>
    </source>
</evidence>
<evidence type="ECO:0000256" key="3">
    <source>
        <dbReference type="ARBA" id="ARBA00022741"/>
    </source>
</evidence>
<keyword evidence="1" id="KW-0813">Transport</keyword>
<dbReference type="InterPro" id="IPR003593">
    <property type="entry name" value="AAA+_ATPase"/>
</dbReference>
<dbReference type="RefSeq" id="WP_160776810.1">
    <property type="nucleotide sequence ID" value="NZ_WUMV01000008.1"/>
</dbReference>
<keyword evidence="2" id="KW-0472">Membrane</keyword>
<dbReference type="PROSITE" id="PS00211">
    <property type="entry name" value="ABC_TRANSPORTER_1"/>
    <property type="match status" value="1"/>
</dbReference>
<dbReference type="GO" id="GO:0016887">
    <property type="term" value="F:ATP hydrolysis activity"/>
    <property type="evidence" value="ECO:0007669"/>
    <property type="project" value="InterPro"/>
</dbReference>